<dbReference type="NCBIfam" id="TIGR01131">
    <property type="entry name" value="ATP_synt_6_or_A"/>
    <property type="match status" value="1"/>
</dbReference>
<evidence type="ECO:0000256" key="8">
    <source>
        <dbReference type="ARBA" id="ARBA00023065"/>
    </source>
</evidence>
<dbReference type="InterPro" id="IPR000568">
    <property type="entry name" value="ATP_synth_F0_asu"/>
</dbReference>
<evidence type="ECO:0000256" key="5">
    <source>
        <dbReference type="ARBA" id="ARBA00022692"/>
    </source>
</evidence>
<name>A0A348G6M6_9CRYP</name>
<dbReference type="InterPro" id="IPR045083">
    <property type="entry name" value="ATP_synth_F0_asu_bact/mt"/>
</dbReference>
<evidence type="ECO:0000256" key="2">
    <source>
        <dbReference type="ARBA" id="ARBA00006810"/>
    </source>
</evidence>
<keyword evidence="6" id="KW-0375">Hydrogen ion transport</keyword>
<dbReference type="Gene3D" id="1.20.120.220">
    <property type="entry name" value="ATP synthase, F0 complex, subunit A"/>
    <property type="match status" value="1"/>
</dbReference>
<dbReference type="Pfam" id="PF00119">
    <property type="entry name" value="ATP-synt_A"/>
    <property type="match status" value="1"/>
</dbReference>
<dbReference type="PANTHER" id="PTHR11410:SF0">
    <property type="entry name" value="ATP SYNTHASE SUBUNIT A"/>
    <property type="match status" value="1"/>
</dbReference>
<feature type="transmembrane region" description="Helical" evidence="12">
    <location>
        <begin position="31"/>
        <end position="53"/>
    </location>
</feature>
<dbReference type="FunFam" id="1.20.120.220:FF:000003">
    <property type="entry name" value="ATP synthase subunit a"/>
    <property type="match status" value="1"/>
</dbReference>
<reference evidence="13" key="1">
    <citation type="journal article" date="2018" name="BMC Biol.">
        <title>Nuclear genome sequence of the plastid-lacking cryptomonad Goniomonas avonlea provides insights into the evolution of secondary plastids.</title>
        <authorList>
            <person name="Cenci U."/>
            <person name="Sibbald S.J."/>
            <person name="Curtis B.A."/>
            <person name="Kamikawa R."/>
            <person name="Eme L."/>
            <person name="Moog D."/>
            <person name="Henrissat B."/>
            <person name="Marechal E."/>
            <person name="Chabi M."/>
            <person name="Djemiel C."/>
            <person name="Roger A.J."/>
            <person name="Kim E."/>
            <person name="Archibald J.M."/>
        </authorList>
    </citation>
    <scope>NUCLEOTIDE SEQUENCE</scope>
</reference>
<dbReference type="CDD" id="cd00310">
    <property type="entry name" value="ATP-synt_Fo_a_6"/>
    <property type="match status" value="1"/>
</dbReference>
<dbReference type="GO" id="GO:0046933">
    <property type="term" value="F:proton-transporting ATP synthase activity, rotational mechanism"/>
    <property type="evidence" value="ECO:0007669"/>
    <property type="project" value="TreeGrafter"/>
</dbReference>
<evidence type="ECO:0000313" key="13">
    <source>
        <dbReference type="EMBL" id="BBF98323.1"/>
    </source>
</evidence>
<dbReference type="SUPFAM" id="SSF81336">
    <property type="entry name" value="F1F0 ATP synthase subunit A"/>
    <property type="match status" value="1"/>
</dbReference>
<dbReference type="InterPro" id="IPR035908">
    <property type="entry name" value="F0_ATP_A_sf"/>
</dbReference>
<keyword evidence="9 12" id="KW-0472">Membrane</keyword>
<dbReference type="GO" id="GO:0045259">
    <property type="term" value="C:proton-transporting ATP synthase complex"/>
    <property type="evidence" value="ECO:0007669"/>
    <property type="project" value="UniProtKB-KW"/>
</dbReference>
<keyword evidence="10" id="KW-0066">ATP synthesis</keyword>
<sequence>MQTFQNSFVVTPLEQFEILPLFKFFSISERFVFTNSSFFVFLVFFVIIGWFYFSILHQSTLFPNYWQNIVESIYLFILDMIQDTIGEDGYSYFPFIFVSFIFVLTCNLLGMIPYTFTVTSHIVITFSLGMATFIGINIVAFRQHGLHFFSFFFPKDAPLMLTPFLVLIELLSYVFRVLSLSIRLFANMMAGHTLLKILAGFAWTMLSAGGIFYILQFFPLAVVLALTGLEMGIAILQAYVWTVLVCIYLNDAIHLH</sequence>
<evidence type="ECO:0000256" key="1">
    <source>
        <dbReference type="ARBA" id="ARBA00004448"/>
    </source>
</evidence>
<keyword evidence="8" id="KW-0406">Ion transport</keyword>
<proteinExistence type="inferred from homology"/>
<evidence type="ECO:0000256" key="10">
    <source>
        <dbReference type="ARBA" id="ARBA00023310"/>
    </source>
</evidence>
<keyword evidence="3" id="KW-0813">Transport</keyword>
<comment type="similarity">
    <text evidence="2">Belongs to the ATPase A chain family.</text>
</comment>
<geneLocation type="mitochondrion" evidence="13"/>
<evidence type="ECO:0000256" key="3">
    <source>
        <dbReference type="ARBA" id="ARBA00022448"/>
    </source>
</evidence>
<evidence type="ECO:0000256" key="11">
    <source>
        <dbReference type="RuleBase" id="RU004450"/>
    </source>
</evidence>
<keyword evidence="13" id="KW-0496">Mitochondrion</keyword>
<evidence type="ECO:0000256" key="12">
    <source>
        <dbReference type="SAM" id="Phobius"/>
    </source>
</evidence>
<dbReference type="EMBL" id="AP018919">
    <property type="protein sequence ID" value="BBF98323.1"/>
    <property type="molecule type" value="Genomic_DNA"/>
</dbReference>
<keyword evidence="7 12" id="KW-1133">Transmembrane helix</keyword>
<gene>
    <name evidence="13" type="primary">atp6</name>
</gene>
<keyword evidence="4" id="KW-0138">CF(0)</keyword>
<evidence type="ECO:0000256" key="7">
    <source>
        <dbReference type="ARBA" id="ARBA00022989"/>
    </source>
</evidence>
<organism evidence="13">
    <name type="scientific">Goniomonas avonlea</name>
    <dbReference type="NCBI Taxonomy" id="1255295"/>
    <lineage>
        <taxon>Eukaryota</taxon>
        <taxon>Cryptophyceae</taxon>
        <taxon>Cyathomonadacea</taxon>
        <taxon>Goniomonadaceae</taxon>
        <taxon>Goniomonas</taxon>
    </lineage>
</organism>
<evidence type="ECO:0000256" key="9">
    <source>
        <dbReference type="ARBA" id="ARBA00023136"/>
    </source>
</evidence>
<accession>A0A348G6M6</accession>
<dbReference type="PRINTS" id="PR00123">
    <property type="entry name" value="ATPASEA"/>
</dbReference>
<dbReference type="GO" id="GO:0005743">
    <property type="term" value="C:mitochondrial inner membrane"/>
    <property type="evidence" value="ECO:0007669"/>
    <property type="project" value="UniProtKB-SubCell"/>
</dbReference>
<feature type="transmembrane region" description="Helical" evidence="12">
    <location>
        <begin position="161"/>
        <end position="182"/>
    </location>
</feature>
<feature type="transmembrane region" description="Helical" evidence="12">
    <location>
        <begin position="122"/>
        <end position="141"/>
    </location>
</feature>
<dbReference type="PROSITE" id="PS00449">
    <property type="entry name" value="ATPASE_A"/>
    <property type="match status" value="1"/>
</dbReference>
<comment type="subcellular location">
    <subcellularLocation>
        <location evidence="1 11">Mitochondrion inner membrane</location>
        <topology evidence="1 11">Multi-pass membrane protein</topology>
    </subcellularLocation>
</comment>
<dbReference type="AlphaFoldDB" id="A0A348G6M6"/>
<evidence type="ECO:0000256" key="4">
    <source>
        <dbReference type="ARBA" id="ARBA00022547"/>
    </source>
</evidence>
<keyword evidence="5 12" id="KW-0812">Transmembrane</keyword>
<feature type="transmembrane region" description="Helical" evidence="12">
    <location>
        <begin position="90"/>
        <end position="110"/>
    </location>
</feature>
<dbReference type="PANTHER" id="PTHR11410">
    <property type="entry name" value="ATP SYNTHASE SUBUNIT A"/>
    <property type="match status" value="1"/>
</dbReference>
<dbReference type="HAMAP" id="MF_01393">
    <property type="entry name" value="ATP_synth_a_bact"/>
    <property type="match status" value="1"/>
</dbReference>
<dbReference type="InterPro" id="IPR023011">
    <property type="entry name" value="ATP_synth_F0_asu_AS"/>
</dbReference>
<protein>
    <recommendedName>
        <fullName evidence="11">ATP synthase subunit a</fullName>
    </recommendedName>
</protein>
<feature type="transmembrane region" description="Helical" evidence="12">
    <location>
        <begin position="221"/>
        <end position="249"/>
    </location>
</feature>
<dbReference type="NCBIfam" id="NF004482">
    <property type="entry name" value="PRK05815.2-4"/>
    <property type="match status" value="1"/>
</dbReference>
<evidence type="ECO:0000256" key="6">
    <source>
        <dbReference type="ARBA" id="ARBA00022781"/>
    </source>
</evidence>
<feature type="transmembrane region" description="Helical" evidence="12">
    <location>
        <begin position="194"/>
        <end position="215"/>
    </location>
</feature>